<gene>
    <name evidence="3" type="primary">yajO</name>
    <name evidence="3" type="ORF">LMI_1044</name>
    <name evidence="4" type="ORF">SAMN02982997_02685</name>
</gene>
<dbReference type="OrthoDB" id="9772407at2"/>
<evidence type="ECO:0000313" key="6">
    <source>
        <dbReference type="Proteomes" id="UP000182998"/>
    </source>
</evidence>
<dbReference type="GO" id="GO:0016491">
    <property type="term" value="F:oxidoreductase activity"/>
    <property type="evidence" value="ECO:0007669"/>
    <property type="project" value="UniProtKB-KW"/>
</dbReference>
<evidence type="ECO:0000313" key="5">
    <source>
        <dbReference type="Proteomes" id="UP000032414"/>
    </source>
</evidence>
<reference evidence="3" key="2">
    <citation type="submission" date="2014-09" db="EMBL/GenBank/DDBJ databases">
        <authorList>
            <person name="GOMEZ-VALERO Laura"/>
        </authorList>
    </citation>
    <scope>NUCLEOTIDE SEQUENCE</scope>
    <source>
        <strain evidence="3">ATCC33218</strain>
    </source>
</reference>
<proteinExistence type="predicted"/>
<reference evidence="4 6" key="3">
    <citation type="submission" date="2016-10" db="EMBL/GenBank/DDBJ databases">
        <authorList>
            <person name="Varghese N."/>
            <person name="Submissions S."/>
        </authorList>
    </citation>
    <scope>NUCLEOTIDE SEQUENCE [LARGE SCALE GENOMIC DNA]</scope>
    <source>
        <strain evidence="4 6">ATCC 33218</strain>
    </source>
</reference>
<protein>
    <submittedName>
        <fullName evidence="3">Aldoketo-oxidoreductase, NADP-binding</fullName>
    </submittedName>
    <submittedName>
        <fullName evidence="4">Predicted oxidoreductase</fullName>
    </submittedName>
</protein>
<accession>A0A098GCZ9</accession>
<keyword evidence="6" id="KW-1185">Reference proteome</keyword>
<dbReference type="KEGG" id="tmc:LMI_1044"/>
<dbReference type="AlphaFoldDB" id="A0A098GCZ9"/>
<dbReference type="Gene3D" id="3.20.20.100">
    <property type="entry name" value="NADP-dependent oxidoreductase domain"/>
    <property type="match status" value="1"/>
</dbReference>
<dbReference type="PANTHER" id="PTHR43364">
    <property type="entry name" value="NADH-SPECIFIC METHYLGLYOXAL REDUCTASE-RELATED"/>
    <property type="match status" value="1"/>
</dbReference>
<dbReference type="FunFam" id="3.20.20.100:FF:000004">
    <property type="entry name" value="Oxidoreductase, aldo/keto reductase"/>
    <property type="match status" value="1"/>
</dbReference>
<dbReference type="Proteomes" id="UP000032414">
    <property type="component" value="Chromosome I"/>
</dbReference>
<evidence type="ECO:0000256" key="1">
    <source>
        <dbReference type="ARBA" id="ARBA00023002"/>
    </source>
</evidence>
<dbReference type="PANTHER" id="PTHR43364:SF4">
    <property type="entry name" value="NAD(P)-LINKED OXIDOREDUCTASE SUPERFAMILY PROTEIN"/>
    <property type="match status" value="1"/>
</dbReference>
<dbReference type="EMBL" id="FMVN01000015">
    <property type="protein sequence ID" value="SCY72804.1"/>
    <property type="molecule type" value="Genomic_DNA"/>
</dbReference>
<dbReference type="HOGENOM" id="CLU_023205_2_0_6"/>
<name>A0A098GCZ9_LEGMI</name>
<dbReference type="EMBL" id="LN614830">
    <property type="protein sequence ID" value="CEG60359.1"/>
    <property type="molecule type" value="Genomic_DNA"/>
</dbReference>
<organism evidence="3 5">
    <name type="scientific">Legionella micdadei</name>
    <name type="common">Tatlockia micdadei</name>
    <dbReference type="NCBI Taxonomy" id="451"/>
    <lineage>
        <taxon>Bacteria</taxon>
        <taxon>Pseudomonadati</taxon>
        <taxon>Pseudomonadota</taxon>
        <taxon>Gammaproteobacteria</taxon>
        <taxon>Legionellales</taxon>
        <taxon>Legionellaceae</taxon>
        <taxon>Legionella</taxon>
    </lineage>
</organism>
<dbReference type="Proteomes" id="UP000182998">
    <property type="component" value="Unassembled WGS sequence"/>
</dbReference>
<dbReference type="Pfam" id="PF00248">
    <property type="entry name" value="Aldo_ket_red"/>
    <property type="match status" value="1"/>
</dbReference>
<dbReference type="SUPFAM" id="SSF51430">
    <property type="entry name" value="NAD(P)-linked oxidoreductase"/>
    <property type="match status" value="1"/>
</dbReference>
<dbReference type="PATRIC" id="fig|451.8.peg.2868"/>
<dbReference type="CDD" id="cd19079">
    <property type="entry name" value="AKR_EcYajO-like"/>
    <property type="match status" value="1"/>
</dbReference>
<dbReference type="RefSeq" id="WP_045098786.1">
    <property type="nucleotide sequence ID" value="NZ_CP020614.1"/>
</dbReference>
<dbReference type="GO" id="GO:0005829">
    <property type="term" value="C:cytosol"/>
    <property type="evidence" value="ECO:0007669"/>
    <property type="project" value="TreeGrafter"/>
</dbReference>
<evidence type="ECO:0000313" key="4">
    <source>
        <dbReference type="EMBL" id="SCY72804.1"/>
    </source>
</evidence>
<evidence type="ECO:0000259" key="2">
    <source>
        <dbReference type="Pfam" id="PF00248"/>
    </source>
</evidence>
<reference evidence="5" key="1">
    <citation type="submission" date="2014-09" db="EMBL/GenBank/DDBJ databases">
        <authorList>
            <person name="Gomez-Valero L."/>
        </authorList>
    </citation>
    <scope>NUCLEOTIDE SEQUENCE [LARGE SCALE GENOMIC DNA]</scope>
    <source>
        <strain evidence="5">ATCC33218</strain>
    </source>
</reference>
<dbReference type="InterPro" id="IPR050523">
    <property type="entry name" value="AKR_Detox_Biosynth"/>
</dbReference>
<dbReference type="STRING" id="451.B6N58_10270"/>
<sequence length="328" mass="37676">MEYITLGQSDLKVSRLCLGCMSYGDPTSGHYSWVLNEKDSRPFIKQALELGINFFDTANMYSFGASERVLGKALKDFAKRTEVVIATKVFFPMNKEDPNSGGLSRKSILHEIDQSLTRLGTDYIDLYQIHRWDYKTPIEETLETLDEIVKAGKVRYLGASSMFAWQFAKCLYLAEKHHWHRFISMQPHYNLIYREEEREMLPFCKVEKIAVMPWSPLARGRLARPLESQETARFVTDYVGKKLYDKTQEADNLIIKQVNRIAQQRDIAPSQVALAWLFKNPVVSTPIIGATKPHHLEDAVDALGIRLTKEEIRLLESPYVPHDIVGFS</sequence>
<dbReference type="InterPro" id="IPR023210">
    <property type="entry name" value="NADP_OxRdtase_dom"/>
</dbReference>
<evidence type="ECO:0000313" key="3">
    <source>
        <dbReference type="EMBL" id="CEG60359.1"/>
    </source>
</evidence>
<dbReference type="InterPro" id="IPR036812">
    <property type="entry name" value="NAD(P)_OxRdtase_dom_sf"/>
</dbReference>
<keyword evidence="1" id="KW-0560">Oxidoreductase</keyword>
<feature type="domain" description="NADP-dependent oxidoreductase" evidence="2">
    <location>
        <begin position="15"/>
        <end position="317"/>
    </location>
</feature>